<keyword evidence="3" id="KW-1185">Reference proteome</keyword>
<dbReference type="RefSeq" id="WP_415841127.1">
    <property type="nucleotide sequence ID" value="NZ_CBCSKY010000030.1"/>
</dbReference>
<feature type="transmembrane region" description="Helical" evidence="1">
    <location>
        <begin position="45"/>
        <end position="66"/>
    </location>
</feature>
<dbReference type="EMBL" id="FNDX01000029">
    <property type="protein sequence ID" value="SDK02514.1"/>
    <property type="molecule type" value="Genomic_DNA"/>
</dbReference>
<keyword evidence="1" id="KW-0812">Transmembrane</keyword>
<gene>
    <name evidence="2" type="ORF">SAMN05216192_12958</name>
</gene>
<evidence type="ECO:0000313" key="3">
    <source>
        <dbReference type="Proteomes" id="UP000199050"/>
    </source>
</evidence>
<accession>A0A1G8YJ94</accession>
<organism evidence="2 3">
    <name type="scientific">Paenibacillus typhae</name>
    <dbReference type="NCBI Taxonomy" id="1174501"/>
    <lineage>
        <taxon>Bacteria</taxon>
        <taxon>Bacillati</taxon>
        <taxon>Bacillota</taxon>
        <taxon>Bacilli</taxon>
        <taxon>Bacillales</taxon>
        <taxon>Paenibacillaceae</taxon>
        <taxon>Paenibacillus</taxon>
    </lineage>
</organism>
<reference evidence="3" key="1">
    <citation type="submission" date="2016-10" db="EMBL/GenBank/DDBJ databases">
        <authorList>
            <person name="Varghese N."/>
            <person name="Submissions S."/>
        </authorList>
    </citation>
    <scope>NUCLEOTIDE SEQUENCE [LARGE SCALE GENOMIC DNA]</scope>
    <source>
        <strain evidence="3">CGMCC 1.11012</strain>
    </source>
</reference>
<feature type="transmembrane region" description="Helical" evidence="1">
    <location>
        <begin position="12"/>
        <end position="33"/>
    </location>
</feature>
<proteinExistence type="predicted"/>
<evidence type="ECO:0000313" key="2">
    <source>
        <dbReference type="EMBL" id="SDK02514.1"/>
    </source>
</evidence>
<dbReference type="Proteomes" id="UP000199050">
    <property type="component" value="Unassembled WGS sequence"/>
</dbReference>
<keyword evidence="1" id="KW-0472">Membrane</keyword>
<evidence type="ECO:0000256" key="1">
    <source>
        <dbReference type="SAM" id="Phobius"/>
    </source>
</evidence>
<keyword evidence="1" id="KW-1133">Transmembrane helix</keyword>
<dbReference type="STRING" id="1174501.SAMN05216192_12958"/>
<sequence length="249" mass="27917">MIDLNRYRPVKLLAVIAGVVILNIAVLSPGLLAVKIGGTEAIETAAAVTLLFISLLVVLYSSYTLLLKPPAVKEILPSAMPDDYTEQLEQYKKVKALKIDAALAIDQLDRMDKKKNALTRLLAQRFDPGELSYRKFHTVINEVEKLLYLNIRGILGKFRLFEPSEFSLFAGSRTPAQFTDKLIQRKTALYNDFFASIKAFLGANEEILLKLDQLLLEISELDGTIDQPVEEIPCMQELSALITQTKLYQ</sequence>
<name>A0A1G8YJ94_9BACL</name>
<protein>
    <submittedName>
        <fullName evidence="2">Uncharacterized protein</fullName>
    </submittedName>
</protein>
<dbReference type="AlphaFoldDB" id="A0A1G8YJ94"/>